<sequence>MAAQTCGNIPVSRVSPKYLHSNSTSHTWAFSAIAELIDNAYDPDVGAKNFWIDKTVIKEKVCLTFGDNGVGMNYQKMYNMLSFGFSDKEAKDDHTPVGRYGNGFKSGSMRLGKDAIVFSKTKETMCVGLLSQTYLEEIGAENVIVPIVTFTCNGKNQSILTQHADCLKDILEHSLFQNEEELKSEFKAINTPSRTSDKTGTRIIIWNLRKTSERPTEFDFDEDSYDIRIPADESEDKKKNFGKPERFMESTPESDFSLRAYCSILYMKPRMQIIIRKKKVQTQLISKSLAFTRKDYYKPTFLKPKSVLITFGYNTKSKQHYGLMMYNNNRLIKAYKRVGCQLQANNQGVGVIGVIECDFLKPTHNKQDFDDTEQYRKTIYNVAGKLKEYWDEVRHKKSSGNPDSSVSVEDMVESPDQNWVQCDDCMKWRKIPDGFDCDLLPRKWFCHMNPDNQFRSCDIPEEKEDSGDEEQPDPKPFKQQEKQKQRERRKQTETSVQTPSPQKRTGSTSSQSDFGTPMSLRKRRPHKELNNDDDDDDVGEGDDSMADTNQKRRRSKRPLTSDKGNKEVKRTKRTDGGHVNVSETPSIVNSVPEVHTTAMSLSTTNDVDEELSDSIKRERQERQIECDNVKREREERQIECDDVKRERQERQIECDDVKRERQERQIDCDDNKRERQEELNGSERALTFGKENTEVKRTKQSDGGNTDNSETPSTLNPVPELHTITPSLNTANDVEEEKNGCEDSLNNGQEEQSVSKDSLMERQEEHSGCDDIKIERQEESIECDNIMKQGQEEQIGCNNIMKEGQEERNGSGDGIMKEGQGEQIRCNDIKKEGQEEQIGCDDIMKEGQEEKNGSGDDIMKEGQEEQIGCDDIMKEGKEEQIECNDIMKEGQEEQIRCNNIMKEGQEEQIGCNNIMKEGQEEQNDCDGIVKQGQEEKNGCGNVLREGEEEQPMLCGELEKLLTLAQSSLLGMKEQRELVNIVRKTLYNFQKQIHSLREQLEEVQFTNRREQQEEPTEY</sequence>
<keyword evidence="3" id="KW-0863">Zinc-finger</keyword>
<feature type="compositionally biased region" description="Basic and acidic residues" evidence="7">
    <location>
        <begin position="559"/>
        <end position="576"/>
    </location>
</feature>
<gene>
    <name evidence="10" type="primary">LOC115806362</name>
</gene>
<feature type="compositionally biased region" description="Basic and acidic residues" evidence="7">
    <location>
        <begin position="613"/>
        <end position="650"/>
    </location>
</feature>
<evidence type="ECO:0000256" key="6">
    <source>
        <dbReference type="ARBA" id="ARBA00023242"/>
    </source>
</evidence>
<dbReference type="GO" id="GO:0016887">
    <property type="term" value="F:ATP hydrolysis activity"/>
    <property type="evidence" value="ECO:0007669"/>
    <property type="project" value="InterPro"/>
</dbReference>
<evidence type="ECO:0000256" key="3">
    <source>
        <dbReference type="ARBA" id="ARBA00022771"/>
    </source>
</evidence>
<dbReference type="AlphaFoldDB" id="A0A6J2UUU8"/>
<feature type="compositionally biased region" description="Polar residues" evidence="7">
    <location>
        <begin position="701"/>
        <end position="716"/>
    </location>
</feature>
<evidence type="ECO:0000256" key="2">
    <source>
        <dbReference type="ARBA" id="ARBA00022723"/>
    </source>
</evidence>
<reference evidence="10" key="1">
    <citation type="submission" date="2025-08" db="UniProtKB">
        <authorList>
            <consortium name="RefSeq"/>
        </authorList>
    </citation>
    <scope>IDENTIFICATION</scope>
</reference>
<feature type="compositionally biased region" description="Basic and acidic residues" evidence="7">
    <location>
        <begin position="669"/>
        <end position="678"/>
    </location>
</feature>
<organism evidence="9 10">
    <name type="scientific">Chanos chanos</name>
    <name type="common">Milkfish</name>
    <name type="synonym">Mugil chanos</name>
    <dbReference type="NCBI Taxonomy" id="29144"/>
    <lineage>
        <taxon>Eukaryota</taxon>
        <taxon>Metazoa</taxon>
        <taxon>Chordata</taxon>
        <taxon>Craniata</taxon>
        <taxon>Vertebrata</taxon>
        <taxon>Euteleostomi</taxon>
        <taxon>Actinopterygii</taxon>
        <taxon>Neopterygii</taxon>
        <taxon>Teleostei</taxon>
        <taxon>Ostariophysi</taxon>
        <taxon>Gonorynchiformes</taxon>
        <taxon>Chanidae</taxon>
        <taxon>Chanos</taxon>
    </lineage>
</organism>
<feature type="region of interest" description="Disordered" evidence="7">
    <location>
        <begin position="457"/>
        <end position="650"/>
    </location>
</feature>
<protein>
    <submittedName>
        <fullName evidence="10">MORC family CW-type zinc finger protein 3-like</fullName>
    </submittedName>
</protein>
<evidence type="ECO:0000313" key="10">
    <source>
        <dbReference type="RefSeq" id="XP_030622896.1"/>
    </source>
</evidence>
<dbReference type="Gene3D" id="3.30.40.100">
    <property type="match status" value="1"/>
</dbReference>
<dbReference type="GeneID" id="115806362"/>
<dbReference type="Pfam" id="PF07496">
    <property type="entry name" value="zf-CW"/>
    <property type="match status" value="1"/>
</dbReference>
<dbReference type="PROSITE" id="PS51050">
    <property type="entry name" value="ZF_CW"/>
    <property type="match status" value="1"/>
</dbReference>
<proteinExistence type="predicted"/>
<dbReference type="Pfam" id="PF17942">
    <property type="entry name" value="Morc6_S5"/>
    <property type="match status" value="1"/>
</dbReference>
<dbReference type="InterPro" id="IPR041006">
    <property type="entry name" value="Morc_S5"/>
</dbReference>
<evidence type="ECO:0000256" key="1">
    <source>
        <dbReference type="ARBA" id="ARBA00004123"/>
    </source>
</evidence>
<dbReference type="OrthoDB" id="757982at2759"/>
<evidence type="ECO:0000259" key="8">
    <source>
        <dbReference type="PROSITE" id="PS51050"/>
    </source>
</evidence>
<dbReference type="InterPro" id="IPR045261">
    <property type="entry name" value="MORC_ATPase"/>
</dbReference>
<feature type="compositionally biased region" description="Basic and acidic residues" evidence="7">
    <location>
        <begin position="472"/>
        <end position="484"/>
    </location>
</feature>
<keyword evidence="6" id="KW-0539">Nucleus</keyword>
<dbReference type="InterPro" id="IPR036890">
    <property type="entry name" value="HATPase_C_sf"/>
</dbReference>
<dbReference type="PANTHER" id="PTHR23336:SF17">
    <property type="entry name" value="MORC FAMILY CW-TYPE ZINC FINGER PROTEIN 3"/>
    <property type="match status" value="1"/>
</dbReference>
<dbReference type="RefSeq" id="XP_030622896.1">
    <property type="nucleotide sequence ID" value="XM_030767036.1"/>
</dbReference>
<evidence type="ECO:0000256" key="4">
    <source>
        <dbReference type="ARBA" id="ARBA00022833"/>
    </source>
</evidence>
<feature type="compositionally biased region" description="Acidic residues" evidence="7">
    <location>
        <begin position="531"/>
        <end position="545"/>
    </location>
</feature>
<keyword evidence="4" id="KW-0862">Zinc</keyword>
<comment type="subcellular location">
    <subcellularLocation>
        <location evidence="1">Nucleus</location>
    </subcellularLocation>
</comment>
<feature type="compositionally biased region" description="Basic and acidic residues" evidence="7">
    <location>
        <begin position="758"/>
        <end position="774"/>
    </location>
</feature>
<dbReference type="PANTHER" id="PTHR23336">
    <property type="entry name" value="ZINC FINGER CW-TYPE COILED-COIL DOMAIN PROTEIN 3"/>
    <property type="match status" value="1"/>
</dbReference>
<dbReference type="GO" id="GO:0016605">
    <property type="term" value="C:PML body"/>
    <property type="evidence" value="ECO:0007669"/>
    <property type="project" value="TreeGrafter"/>
</dbReference>
<dbReference type="Gene3D" id="3.30.565.10">
    <property type="entry name" value="Histidine kinase-like ATPase, C-terminal domain"/>
    <property type="match status" value="1"/>
</dbReference>
<dbReference type="GO" id="GO:0008270">
    <property type="term" value="F:zinc ion binding"/>
    <property type="evidence" value="ECO:0007669"/>
    <property type="project" value="UniProtKB-KW"/>
</dbReference>
<dbReference type="SUPFAM" id="SSF55874">
    <property type="entry name" value="ATPase domain of HSP90 chaperone/DNA topoisomerase II/histidine kinase"/>
    <property type="match status" value="1"/>
</dbReference>
<dbReference type="InParanoid" id="A0A6J2UUU8"/>
<keyword evidence="9" id="KW-1185">Reference proteome</keyword>
<name>A0A6J2UUU8_CHACN</name>
<feature type="compositionally biased region" description="Basic and acidic residues" evidence="7">
    <location>
        <begin position="691"/>
        <end position="700"/>
    </location>
</feature>
<evidence type="ECO:0000256" key="7">
    <source>
        <dbReference type="SAM" id="MobiDB-lite"/>
    </source>
</evidence>
<feature type="compositionally biased region" description="Polar residues" evidence="7">
    <location>
        <begin position="494"/>
        <end position="514"/>
    </location>
</feature>
<dbReference type="InterPro" id="IPR011124">
    <property type="entry name" value="Znf_CW"/>
</dbReference>
<evidence type="ECO:0000313" key="9">
    <source>
        <dbReference type="Proteomes" id="UP000504632"/>
    </source>
</evidence>
<feature type="domain" description="CW-type" evidence="8">
    <location>
        <begin position="413"/>
        <end position="465"/>
    </location>
</feature>
<feature type="region of interest" description="Disordered" evidence="7">
    <location>
        <begin position="669"/>
        <end position="774"/>
    </location>
</feature>
<dbReference type="Pfam" id="PF13589">
    <property type="entry name" value="HATPase_c_3"/>
    <property type="match status" value="1"/>
</dbReference>
<keyword evidence="5" id="KW-0175">Coiled coil</keyword>
<evidence type="ECO:0000256" key="5">
    <source>
        <dbReference type="ARBA" id="ARBA00023054"/>
    </source>
</evidence>
<feature type="compositionally biased region" description="Acidic residues" evidence="7">
    <location>
        <begin position="459"/>
        <end position="471"/>
    </location>
</feature>
<feature type="compositionally biased region" description="Polar residues" evidence="7">
    <location>
        <begin position="744"/>
        <end position="756"/>
    </location>
</feature>
<accession>A0A6J2UUU8</accession>
<feature type="region of interest" description="Disordered" evidence="7">
    <location>
        <begin position="804"/>
        <end position="823"/>
    </location>
</feature>
<dbReference type="CDD" id="cd16931">
    <property type="entry name" value="HATPase_MORC-like"/>
    <property type="match status" value="1"/>
</dbReference>
<dbReference type="Proteomes" id="UP000504632">
    <property type="component" value="Chromosome 3"/>
</dbReference>
<keyword evidence="2" id="KW-0479">Metal-binding</keyword>